<dbReference type="Pfam" id="PF01842">
    <property type="entry name" value="ACT"/>
    <property type="match status" value="1"/>
</dbReference>
<dbReference type="FunFam" id="3.30.1330.90:FF:000003">
    <property type="entry name" value="D-3-phosphoglycerate dehydrogenase"/>
    <property type="match status" value="1"/>
</dbReference>
<dbReference type="Gene3D" id="3.40.50.720">
    <property type="entry name" value="NAD(P)-binding Rossmann-like Domain"/>
    <property type="match status" value="2"/>
</dbReference>
<name>A0A5D3YK44_9BACT</name>
<dbReference type="NCBIfam" id="TIGR01327">
    <property type="entry name" value="PGDH"/>
    <property type="match status" value="1"/>
</dbReference>
<dbReference type="SUPFAM" id="SSF143548">
    <property type="entry name" value="Serine metabolism enzymes domain"/>
    <property type="match status" value="1"/>
</dbReference>
<dbReference type="UniPathway" id="UPA00135">
    <property type="reaction ID" value="UER00196"/>
</dbReference>
<dbReference type="RefSeq" id="WP_148899663.1">
    <property type="nucleotide sequence ID" value="NZ_VNHY01000004.1"/>
</dbReference>
<gene>
    <name evidence="11" type="ORF">LX73_2351</name>
</gene>
<dbReference type="InterPro" id="IPR029009">
    <property type="entry name" value="ASB_dom_sf"/>
</dbReference>
<reference evidence="11 12" key="1">
    <citation type="submission" date="2019-07" db="EMBL/GenBank/DDBJ databases">
        <title>Genomic Encyclopedia of Archaeal and Bacterial Type Strains, Phase II (KMG-II): from individual species to whole genera.</title>
        <authorList>
            <person name="Goeker M."/>
        </authorList>
    </citation>
    <scope>NUCLEOTIDE SEQUENCE [LARGE SCALE GENOMIC DNA]</scope>
    <source>
        <strain evidence="11 12">DSM 21935</strain>
    </source>
</reference>
<evidence type="ECO:0000259" key="10">
    <source>
        <dbReference type="PROSITE" id="PS51671"/>
    </source>
</evidence>
<proteinExistence type="inferred from homology"/>
<comment type="function">
    <text evidence="1">Catalyzes the reversible oxidation of 3-phospho-D-glycerate to 3-phosphonooxypyruvate, the first step of the phosphorylated L-serine biosynthesis pathway. Also catalyzes the reversible oxidation of 2-hydroxyglutarate to 2-oxoglutarate.</text>
</comment>
<dbReference type="EC" id="1.1.1.95" evidence="9"/>
<evidence type="ECO:0000313" key="12">
    <source>
        <dbReference type="Proteomes" id="UP000324595"/>
    </source>
</evidence>
<organism evidence="11 12">
    <name type="scientific">Fodinibius salinus</name>
    <dbReference type="NCBI Taxonomy" id="860790"/>
    <lineage>
        <taxon>Bacteria</taxon>
        <taxon>Pseudomonadati</taxon>
        <taxon>Balneolota</taxon>
        <taxon>Balneolia</taxon>
        <taxon>Balneolales</taxon>
        <taxon>Balneolaceae</taxon>
        <taxon>Fodinibius</taxon>
    </lineage>
</organism>
<evidence type="ECO:0000256" key="8">
    <source>
        <dbReference type="ARBA" id="ARBA00048731"/>
    </source>
</evidence>
<keyword evidence="9" id="KW-0028">Amino-acid biosynthesis</keyword>
<keyword evidence="9" id="KW-0718">Serine biosynthesis</keyword>
<keyword evidence="5 9" id="KW-0560">Oxidoreductase</keyword>
<keyword evidence="6 9" id="KW-0520">NAD</keyword>
<comment type="pathway">
    <text evidence="2 9">Amino-acid biosynthesis; L-serine biosynthesis; L-serine from 3-phospho-D-glycerate: step 1/3.</text>
</comment>
<dbReference type="SUPFAM" id="SSF55021">
    <property type="entry name" value="ACT-like"/>
    <property type="match status" value="1"/>
</dbReference>
<dbReference type="EMBL" id="VNHY01000004">
    <property type="protein sequence ID" value="TYP92102.1"/>
    <property type="molecule type" value="Genomic_DNA"/>
</dbReference>
<dbReference type="GO" id="GO:0004617">
    <property type="term" value="F:phosphoglycerate dehydrogenase activity"/>
    <property type="evidence" value="ECO:0007669"/>
    <property type="project" value="UniProtKB-UniRule"/>
</dbReference>
<dbReference type="Pfam" id="PF19304">
    <property type="entry name" value="PGDH_inter"/>
    <property type="match status" value="1"/>
</dbReference>
<comment type="catalytic activity">
    <reaction evidence="7">
        <text>(R)-2-hydroxyglutarate + NAD(+) = 2-oxoglutarate + NADH + H(+)</text>
        <dbReference type="Rhea" id="RHEA:49612"/>
        <dbReference type="ChEBI" id="CHEBI:15378"/>
        <dbReference type="ChEBI" id="CHEBI:15801"/>
        <dbReference type="ChEBI" id="CHEBI:16810"/>
        <dbReference type="ChEBI" id="CHEBI:57540"/>
        <dbReference type="ChEBI" id="CHEBI:57945"/>
        <dbReference type="EC" id="1.1.1.399"/>
    </reaction>
</comment>
<dbReference type="Pfam" id="PF02826">
    <property type="entry name" value="2-Hacid_dh_C"/>
    <property type="match status" value="1"/>
</dbReference>
<dbReference type="PROSITE" id="PS00670">
    <property type="entry name" value="D_2_HYDROXYACID_DH_2"/>
    <property type="match status" value="1"/>
</dbReference>
<evidence type="ECO:0000256" key="1">
    <source>
        <dbReference type="ARBA" id="ARBA00003800"/>
    </source>
</evidence>
<dbReference type="Proteomes" id="UP000324595">
    <property type="component" value="Unassembled WGS sequence"/>
</dbReference>
<dbReference type="GO" id="GO:0051287">
    <property type="term" value="F:NAD binding"/>
    <property type="evidence" value="ECO:0007669"/>
    <property type="project" value="UniProtKB-UniRule"/>
</dbReference>
<protein>
    <recommendedName>
        <fullName evidence="4 9">D-3-phosphoglycerate dehydrogenase</fullName>
        <ecNumber evidence="9">1.1.1.95</ecNumber>
    </recommendedName>
</protein>
<dbReference type="InterPro" id="IPR006139">
    <property type="entry name" value="D-isomer_2_OHA_DH_cat_dom"/>
</dbReference>
<comment type="catalytic activity">
    <reaction evidence="8 9">
        <text>(2R)-3-phosphoglycerate + NAD(+) = 3-phosphooxypyruvate + NADH + H(+)</text>
        <dbReference type="Rhea" id="RHEA:12641"/>
        <dbReference type="ChEBI" id="CHEBI:15378"/>
        <dbReference type="ChEBI" id="CHEBI:18110"/>
        <dbReference type="ChEBI" id="CHEBI:57540"/>
        <dbReference type="ChEBI" id="CHEBI:57945"/>
        <dbReference type="ChEBI" id="CHEBI:58272"/>
        <dbReference type="EC" id="1.1.1.95"/>
    </reaction>
</comment>
<evidence type="ECO:0000256" key="4">
    <source>
        <dbReference type="ARBA" id="ARBA00021582"/>
    </source>
</evidence>
<evidence type="ECO:0000313" key="11">
    <source>
        <dbReference type="EMBL" id="TYP92102.1"/>
    </source>
</evidence>
<dbReference type="Gene3D" id="3.30.70.260">
    <property type="match status" value="1"/>
</dbReference>
<dbReference type="PROSITE" id="PS00065">
    <property type="entry name" value="D_2_HYDROXYACID_DH_1"/>
    <property type="match status" value="1"/>
</dbReference>
<sequence length="531" mass="57982">MSFNVLLLDNVNENCEEVFEECGITVHRNHNLSGQELYDEIKSYHGLVVRSATTVDADLLQAADNLKVVGRAGVGVDNIDIEEATARGILVMNTPDGNTISTAEHTCGMILALARNIPQSVNKVKNRGWDRKKYMGTEVQTKTLGIVGLGKIGSEVTKRMQQFGMEVKAYDPYASVEKAERLGVELTELDELLSTADFLTVHTPLTEKTKGLISMDNADKLKKGMFLVNCARGGIFKEDDLIPLIEEGYIAGVAVDSYSSEPPTDELYDLLDHPQIITTPHLGASTEEAQEKVAVQIARQMSDALEQKSFKGSLNGKSISLTTNKEVQPYLKLAEKLGSMAIQLAPEHANEFSFRYTGTCAKFADVLTDSILKGILSQHVSEAVNLINARHFADERGINIRETTASKAQTFNDLITITLDDGAEYQEVSATVFGDNDYRIVEIDGFGIELQLEGDIIMYQNVDKPGMLAGVSGALANQDINIASLSLGRTKKGENAITAVSVDKELTDQELKTILDLDGVRALQYVSLPVD</sequence>
<dbReference type="Pfam" id="PF00389">
    <property type="entry name" value="2-Hacid_dh"/>
    <property type="match status" value="1"/>
</dbReference>
<dbReference type="PANTHER" id="PTHR42938">
    <property type="entry name" value="FORMATE DEHYDROGENASE 1"/>
    <property type="match status" value="1"/>
</dbReference>
<dbReference type="Gene3D" id="3.30.1330.90">
    <property type="entry name" value="D-3-phosphoglycerate dehydrogenase, domain 3"/>
    <property type="match status" value="1"/>
</dbReference>
<evidence type="ECO:0000256" key="9">
    <source>
        <dbReference type="RuleBase" id="RU363003"/>
    </source>
</evidence>
<dbReference type="FunFam" id="3.40.50.720:FF:000021">
    <property type="entry name" value="D-3-phosphoglycerate dehydrogenase"/>
    <property type="match status" value="1"/>
</dbReference>
<dbReference type="InterPro" id="IPR029753">
    <property type="entry name" value="D-isomer_DH_CS"/>
</dbReference>
<comment type="caution">
    <text evidence="11">The sequence shown here is derived from an EMBL/GenBank/DDBJ whole genome shotgun (WGS) entry which is preliminary data.</text>
</comment>
<evidence type="ECO:0000256" key="7">
    <source>
        <dbReference type="ARBA" id="ARBA00048126"/>
    </source>
</evidence>
<dbReference type="InterPro" id="IPR045865">
    <property type="entry name" value="ACT-like_dom_sf"/>
</dbReference>
<dbReference type="GO" id="GO:0006564">
    <property type="term" value="P:L-serine biosynthetic process"/>
    <property type="evidence" value="ECO:0007669"/>
    <property type="project" value="UniProtKB-UniRule"/>
</dbReference>
<evidence type="ECO:0000256" key="2">
    <source>
        <dbReference type="ARBA" id="ARBA00005216"/>
    </source>
</evidence>
<dbReference type="InterPro" id="IPR006236">
    <property type="entry name" value="PGDH"/>
</dbReference>
<dbReference type="InterPro" id="IPR029752">
    <property type="entry name" value="D-isomer_DH_CS1"/>
</dbReference>
<evidence type="ECO:0000256" key="5">
    <source>
        <dbReference type="ARBA" id="ARBA00023002"/>
    </source>
</evidence>
<dbReference type="InterPro" id="IPR036291">
    <property type="entry name" value="NAD(P)-bd_dom_sf"/>
</dbReference>
<keyword evidence="12" id="KW-1185">Reference proteome</keyword>
<dbReference type="SUPFAM" id="SSF51735">
    <property type="entry name" value="NAD(P)-binding Rossmann-fold domains"/>
    <property type="match status" value="1"/>
</dbReference>
<dbReference type="PROSITE" id="PS51671">
    <property type="entry name" value="ACT"/>
    <property type="match status" value="1"/>
</dbReference>
<dbReference type="SUPFAM" id="SSF52283">
    <property type="entry name" value="Formate/glycerate dehydrogenase catalytic domain-like"/>
    <property type="match status" value="1"/>
</dbReference>
<feature type="domain" description="ACT" evidence="10">
    <location>
        <begin position="456"/>
        <end position="528"/>
    </location>
</feature>
<accession>A0A5D3YK44</accession>
<dbReference type="AlphaFoldDB" id="A0A5D3YK44"/>
<dbReference type="PANTHER" id="PTHR42938:SF47">
    <property type="entry name" value="HYDROXYPYRUVATE REDUCTASE"/>
    <property type="match status" value="1"/>
</dbReference>
<dbReference type="InterPro" id="IPR002912">
    <property type="entry name" value="ACT_dom"/>
</dbReference>
<dbReference type="CDD" id="cd12173">
    <property type="entry name" value="PGDH_4"/>
    <property type="match status" value="1"/>
</dbReference>
<evidence type="ECO:0000256" key="3">
    <source>
        <dbReference type="ARBA" id="ARBA00005854"/>
    </source>
</evidence>
<evidence type="ECO:0000256" key="6">
    <source>
        <dbReference type="ARBA" id="ARBA00023027"/>
    </source>
</evidence>
<dbReference type="OrthoDB" id="9805416at2"/>
<dbReference type="InterPro" id="IPR045626">
    <property type="entry name" value="PGDH_ASB_dom"/>
</dbReference>
<comment type="similarity">
    <text evidence="3 9">Belongs to the D-isomer specific 2-hydroxyacid dehydrogenase family.</text>
</comment>
<dbReference type="InterPro" id="IPR006140">
    <property type="entry name" value="D-isomer_DH_NAD-bd"/>
</dbReference>